<evidence type="ECO:0000256" key="9">
    <source>
        <dbReference type="ARBA" id="ARBA00023012"/>
    </source>
</evidence>
<dbReference type="NCBIfam" id="TIGR00229">
    <property type="entry name" value="sensory_box"/>
    <property type="match status" value="1"/>
</dbReference>
<evidence type="ECO:0000256" key="5">
    <source>
        <dbReference type="ARBA" id="ARBA00022679"/>
    </source>
</evidence>
<dbReference type="InterPro" id="IPR003660">
    <property type="entry name" value="HAMP_dom"/>
</dbReference>
<dbReference type="InterPro" id="IPR003661">
    <property type="entry name" value="HisK_dim/P_dom"/>
</dbReference>
<dbReference type="SMART" id="SM00388">
    <property type="entry name" value="HisKA"/>
    <property type="match status" value="1"/>
</dbReference>
<dbReference type="InterPro" id="IPR004358">
    <property type="entry name" value="Sig_transdc_His_kin-like_C"/>
</dbReference>
<dbReference type="SUPFAM" id="SSF55785">
    <property type="entry name" value="PYP-like sensor domain (PAS domain)"/>
    <property type="match status" value="1"/>
</dbReference>
<dbReference type="Pfam" id="PF02518">
    <property type="entry name" value="HATPase_c"/>
    <property type="match status" value="1"/>
</dbReference>
<dbReference type="CDD" id="cd00130">
    <property type="entry name" value="PAS"/>
    <property type="match status" value="1"/>
</dbReference>
<evidence type="ECO:0000313" key="13">
    <source>
        <dbReference type="EMBL" id="SLM19077.1"/>
    </source>
</evidence>
<dbReference type="SMART" id="SM00387">
    <property type="entry name" value="HATPase_c"/>
    <property type="match status" value="1"/>
</dbReference>
<keyword evidence="8" id="KW-0067">ATP-binding</keyword>
<dbReference type="Pfam" id="PF08448">
    <property type="entry name" value="PAS_4"/>
    <property type="match status" value="1"/>
</dbReference>
<dbReference type="InterPro" id="IPR036890">
    <property type="entry name" value="HATPase_C_sf"/>
</dbReference>
<dbReference type="GO" id="GO:0000155">
    <property type="term" value="F:phosphorelay sensor kinase activity"/>
    <property type="evidence" value="ECO:0007669"/>
    <property type="project" value="InterPro"/>
</dbReference>
<dbReference type="PROSITE" id="PS50109">
    <property type="entry name" value="HIS_KIN"/>
    <property type="match status" value="1"/>
</dbReference>
<dbReference type="SUPFAM" id="SSF55874">
    <property type="entry name" value="ATPase domain of HSP90 chaperone/DNA topoisomerase II/histidine kinase"/>
    <property type="match status" value="1"/>
</dbReference>
<dbReference type="PROSITE" id="PS50885">
    <property type="entry name" value="HAMP"/>
    <property type="match status" value="1"/>
</dbReference>
<dbReference type="SMART" id="SM00091">
    <property type="entry name" value="PAS"/>
    <property type="match status" value="1"/>
</dbReference>
<keyword evidence="5 13" id="KW-0808">Transferase</keyword>
<feature type="transmembrane region" description="Helical" evidence="10">
    <location>
        <begin position="280"/>
        <end position="303"/>
    </location>
</feature>
<gene>
    <name evidence="13" type="ORF">SPIRO4BDMA_50592</name>
</gene>
<dbReference type="InterPro" id="IPR005467">
    <property type="entry name" value="His_kinase_dom"/>
</dbReference>
<dbReference type="EC" id="2.7.13.3" evidence="3"/>
<comment type="subcellular location">
    <subcellularLocation>
        <location evidence="2">Membrane</location>
    </subcellularLocation>
</comment>
<evidence type="ECO:0000259" key="12">
    <source>
        <dbReference type="PROSITE" id="PS50885"/>
    </source>
</evidence>
<dbReference type="EMBL" id="FWDO01000005">
    <property type="protein sequence ID" value="SLM19077.1"/>
    <property type="molecule type" value="Genomic_DNA"/>
</dbReference>
<dbReference type="InterPro" id="IPR000014">
    <property type="entry name" value="PAS"/>
</dbReference>
<dbReference type="SUPFAM" id="SSF47384">
    <property type="entry name" value="Homodimeric domain of signal transducing histidine kinase"/>
    <property type="match status" value="1"/>
</dbReference>
<proteinExistence type="predicted"/>
<evidence type="ECO:0000256" key="6">
    <source>
        <dbReference type="ARBA" id="ARBA00022741"/>
    </source>
</evidence>
<protein>
    <recommendedName>
        <fullName evidence="3">histidine kinase</fullName>
        <ecNumber evidence="3">2.7.13.3</ecNumber>
    </recommendedName>
</protein>
<evidence type="ECO:0000256" key="7">
    <source>
        <dbReference type="ARBA" id="ARBA00022777"/>
    </source>
</evidence>
<dbReference type="Gene3D" id="6.10.340.10">
    <property type="match status" value="1"/>
</dbReference>
<evidence type="ECO:0000256" key="3">
    <source>
        <dbReference type="ARBA" id="ARBA00012438"/>
    </source>
</evidence>
<evidence type="ECO:0000259" key="11">
    <source>
        <dbReference type="PROSITE" id="PS50109"/>
    </source>
</evidence>
<accession>A0A3P3XS29</accession>
<dbReference type="Pfam" id="PF00672">
    <property type="entry name" value="HAMP"/>
    <property type="match status" value="1"/>
</dbReference>
<feature type="domain" description="HAMP" evidence="12">
    <location>
        <begin position="300"/>
        <end position="352"/>
    </location>
</feature>
<evidence type="ECO:0000256" key="4">
    <source>
        <dbReference type="ARBA" id="ARBA00022553"/>
    </source>
</evidence>
<dbReference type="Pfam" id="PF00512">
    <property type="entry name" value="HisKA"/>
    <property type="match status" value="1"/>
</dbReference>
<dbReference type="AlphaFoldDB" id="A0A3P3XS29"/>
<dbReference type="SMART" id="SM00304">
    <property type="entry name" value="HAMP"/>
    <property type="match status" value="1"/>
</dbReference>
<dbReference type="SUPFAM" id="SSF158472">
    <property type="entry name" value="HAMP domain-like"/>
    <property type="match status" value="1"/>
</dbReference>
<keyword evidence="10" id="KW-1133">Transmembrane helix</keyword>
<dbReference type="CDD" id="cd00082">
    <property type="entry name" value="HisKA"/>
    <property type="match status" value="1"/>
</dbReference>
<reference evidence="13" key="1">
    <citation type="submission" date="2017-02" db="EMBL/GenBank/DDBJ databases">
        <authorList>
            <person name="Regsiter A."/>
            <person name="William W."/>
        </authorList>
    </citation>
    <scope>NUCLEOTIDE SEQUENCE</scope>
    <source>
        <strain evidence="13">BdmA 4</strain>
    </source>
</reference>
<feature type="domain" description="Histidine kinase" evidence="11">
    <location>
        <begin position="501"/>
        <end position="712"/>
    </location>
</feature>
<name>A0A3P3XS29_9SPIR</name>
<dbReference type="PRINTS" id="PR00344">
    <property type="entry name" value="BCTRLSENSOR"/>
</dbReference>
<keyword evidence="9" id="KW-0902">Two-component regulatory system</keyword>
<dbReference type="InterPro" id="IPR036097">
    <property type="entry name" value="HisK_dim/P_sf"/>
</dbReference>
<keyword evidence="4" id="KW-0597">Phosphoprotein</keyword>
<dbReference type="GO" id="GO:0005524">
    <property type="term" value="F:ATP binding"/>
    <property type="evidence" value="ECO:0007669"/>
    <property type="project" value="UniProtKB-KW"/>
</dbReference>
<dbReference type="CDD" id="cd06225">
    <property type="entry name" value="HAMP"/>
    <property type="match status" value="1"/>
</dbReference>
<dbReference type="Gene3D" id="1.10.287.130">
    <property type="match status" value="1"/>
</dbReference>
<keyword evidence="10" id="KW-0472">Membrane</keyword>
<keyword evidence="7 13" id="KW-0418">Kinase</keyword>
<keyword evidence="10" id="KW-0812">Transmembrane</keyword>
<dbReference type="PANTHER" id="PTHR43065">
    <property type="entry name" value="SENSOR HISTIDINE KINASE"/>
    <property type="match status" value="1"/>
</dbReference>
<organism evidence="13">
    <name type="scientific">uncultured spirochete</name>
    <dbReference type="NCBI Taxonomy" id="156406"/>
    <lineage>
        <taxon>Bacteria</taxon>
        <taxon>Pseudomonadati</taxon>
        <taxon>Spirochaetota</taxon>
        <taxon>Spirochaetia</taxon>
        <taxon>Spirochaetales</taxon>
        <taxon>environmental samples</taxon>
    </lineage>
</organism>
<keyword evidence="6" id="KW-0547">Nucleotide-binding</keyword>
<evidence type="ECO:0000256" key="1">
    <source>
        <dbReference type="ARBA" id="ARBA00000085"/>
    </source>
</evidence>
<comment type="catalytic activity">
    <reaction evidence="1">
        <text>ATP + protein L-histidine = ADP + protein N-phospho-L-histidine.</text>
        <dbReference type="EC" id="2.7.13.3"/>
    </reaction>
</comment>
<evidence type="ECO:0000256" key="10">
    <source>
        <dbReference type="SAM" id="Phobius"/>
    </source>
</evidence>
<sequence length="715" mass="79405">MRFFARTFNSFISVIVLQAILVILLVSGSVARSQQEDSKEELKVEALNIYDNFNSWKRVLWGSIVDLGKSGQLKSMIASQRHITLDDALESAVKKAATQAGCEFLIMKNSWSAFTVVRPLTEKPVPAPKPQDFSIDRPHPYVEMLLSDGILYFTGAVRVTADNGRYLDIFIAKRVDEVLMRQLSFNQRIKALVSLNSHFAVGSIAGTAFSEWMRGKTFNTSYTVVDELNEDNVPYSVVIQQSGNARLAEGGQNTEATLYVCTFLSLTDYRARVNFINRSILLVSLFVVLFTILLSAGMSKAVTDPVRQLRNAMIRLKSGDKPVKVMGPKTGEIADLFHGFNDMSARIEEDKRALSSHIQEITRIKEYNDKIFNSIQEKILVINAVFAVEQANRAFLEYCGQTEKMVLGRNIDELSPALFDEPVHASIRAIISGGKAFDTQIRRASSGLSFEIKFYPLLEHDTASTSIHCIMVIEDVTARVAYEEKIRQAEKLASISMLSAGVAHEINNPLSSILSNVQNLIKAEKEPERLEDLRLVEQETKRIARIVRNLLEFSSSSPVEKPRNDINACIQKTLQLVDYSLKKESGVSIVVRLSPDLPSAAIGEDECKQIILNLIKNSLEALGSSGTIRIETAFLSSESMVQCRVSDTGRGIPKALLPRIFDPFFSTKNEEGNSGLGLSVVYGLVSKFKGRIEVESEEGRGTMVRISLPVARPGT</sequence>
<dbReference type="InterPro" id="IPR013656">
    <property type="entry name" value="PAS_4"/>
</dbReference>
<evidence type="ECO:0000256" key="8">
    <source>
        <dbReference type="ARBA" id="ARBA00022840"/>
    </source>
</evidence>
<evidence type="ECO:0000256" key="2">
    <source>
        <dbReference type="ARBA" id="ARBA00004370"/>
    </source>
</evidence>
<dbReference type="PANTHER" id="PTHR43065:SF46">
    <property type="entry name" value="C4-DICARBOXYLATE TRANSPORT SENSOR PROTEIN DCTB"/>
    <property type="match status" value="1"/>
</dbReference>
<dbReference type="Gene3D" id="3.30.450.20">
    <property type="entry name" value="PAS domain"/>
    <property type="match status" value="1"/>
</dbReference>
<dbReference type="InterPro" id="IPR035965">
    <property type="entry name" value="PAS-like_dom_sf"/>
</dbReference>
<dbReference type="InterPro" id="IPR003594">
    <property type="entry name" value="HATPase_dom"/>
</dbReference>
<dbReference type="Gene3D" id="3.30.565.10">
    <property type="entry name" value="Histidine kinase-like ATPase, C-terminal domain"/>
    <property type="match status" value="1"/>
</dbReference>
<dbReference type="GO" id="GO:0016020">
    <property type="term" value="C:membrane"/>
    <property type="evidence" value="ECO:0007669"/>
    <property type="project" value="UniProtKB-SubCell"/>
</dbReference>